<dbReference type="InParanoid" id="S7XHF4"/>
<comment type="caution">
    <text evidence="1">The sequence shown here is derived from an EMBL/GenBank/DDBJ whole genome shotgun (WGS) entry which is preliminary data.</text>
</comment>
<keyword evidence="2" id="KW-1185">Reference proteome</keyword>
<reference evidence="2" key="1">
    <citation type="journal article" date="2013" name="PLoS Genet.">
        <title>The genome of Spraguea lophii and the basis of host-microsporidian interactions.</title>
        <authorList>
            <person name="Campbell S.E."/>
            <person name="Williams T.A."/>
            <person name="Yousuf A."/>
            <person name="Soanes D.M."/>
            <person name="Paszkiewicz K.H."/>
            <person name="Williams B.A.P."/>
        </authorList>
    </citation>
    <scope>NUCLEOTIDE SEQUENCE [LARGE SCALE GENOMIC DNA]</scope>
    <source>
        <strain evidence="2">42_110</strain>
    </source>
</reference>
<dbReference type="Proteomes" id="UP000014978">
    <property type="component" value="Unassembled WGS sequence"/>
</dbReference>
<dbReference type="AlphaFoldDB" id="S7XHF4"/>
<protein>
    <submittedName>
        <fullName evidence="1">Uncharacterized protein</fullName>
    </submittedName>
</protein>
<evidence type="ECO:0000313" key="2">
    <source>
        <dbReference type="Proteomes" id="UP000014978"/>
    </source>
</evidence>
<accession>S7XHF4</accession>
<dbReference type="HOGENOM" id="CLU_1788067_0_0_1"/>
<evidence type="ECO:0000313" key="1">
    <source>
        <dbReference type="EMBL" id="EPR78494.1"/>
    </source>
</evidence>
<proteinExistence type="predicted"/>
<gene>
    <name evidence="1" type="ORF">SLOPH_1134</name>
</gene>
<dbReference type="EMBL" id="ATCN01000746">
    <property type="protein sequence ID" value="EPR78494.1"/>
    <property type="molecule type" value="Genomic_DNA"/>
</dbReference>
<dbReference type="VEuPathDB" id="MicrosporidiaDB:SLOPH_1134"/>
<organism evidence="1 2">
    <name type="scientific">Spraguea lophii (strain 42_110)</name>
    <name type="common">Microsporidian parasite</name>
    <dbReference type="NCBI Taxonomy" id="1358809"/>
    <lineage>
        <taxon>Eukaryota</taxon>
        <taxon>Fungi</taxon>
        <taxon>Fungi incertae sedis</taxon>
        <taxon>Microsporidia</taxon>
        <taxon>Spragueidae</taxon>
        <taxon>Spraguea</taxon>
    </lineage>
</organism>
<sequence>MITNLTESFLILRSSTNELYISETTVYYTLNNYYKTLHSNNINNMIYMLSEGHKNHNIHTIHNNCDNMCNIIDVIVNNIRKQIRIKILEYYKKKRVMLNNHVLKEQLQLLKSDYYNALKVRNIDNRFILIENINMIRNEIKKYKQ</sequence>
<name>S7XHF4_SPRLO</name>